<reference evidence="3 4" key="1">
    <citation type="journal article" date="2019" name="Int. J. Syst. Evol. Microbiol.">
        <title>Capsulimonas corticalis gen. nov., sp. nov., an aerobic capsulated bacterium, of a novel bacterial order, Capsulimonadales ord. nov., of the class Armatimonadia of the phylum Armatimonadetes.</title>
        <authorList>
            <person name="Li J."/>
            <person name="Kudo C."/>
            <person name="Tonouchi A."/>
        </authorList>
    </citation>
    <scope>NUCLEOTIDE SEQUENCE [LARGE SCALE GENOMIC DNA]</scope>
    <source>
        <strain evidence="3 4">AX-7</strain>
    </source>
</reference>
<dbReference type="RefSeq" id="WP_119319573.1">
    <property type="nucleotide sequence ID" value="NZ_AP025739.1"/>
</dbReference>
<accession>A0A402CQJ7</accession>
<feature type="transmembrane region" description="Helical" evidence="2">
    <location>
        <begin position="266"/>
        <end position="286"/>
    </location>
</feature>
<keyword evidence="2" id="KW-0812">Transmembrane</keyword>
<feature type="transmembrane region" description="Helical" evidence="2">
    <location>
        <begin position="84"/>
        <end position="104"/>
    </location>
</feature>
<keyword evidence="2" id="KW-1133">Transmembrane helix</keyword>
<evidence type="ECO:0000313" key="3">
    <source>
        <dbReference type="EMBL" id="BDI32726.1"/>
    </source>
</evidence>
<feature type="transmembrane region" description="Helical" evidence="2">
    <location>
        <begin position="191"/>
        <end position="209"/>
    </location>
</feature>
<feature type="compositionally biased region" description="Polar residues" evidence="1">
    <location>
        <begin position="305"/>
        <end position="317"/>
    </location>
</feature>
<evidence type="ECO:0000256" key="1">
    <source>
        <dbReference type="SAM" id="MobiDB-lite"/>
    </source>
</evidence>
<sequence length="317" mass="34685">MITEPTTEAAAPKPSVSYHRWLQTPVAVGAAYFAYNVAIPNVPIEKLRLPQSVLSILVIASTLVFMFLLLWVPRAIIAREWNTAKCIQGALLFGVLWAVTTFAWHAKHTYHVRPSIRGLMLAVSLAFFGALLSRIVREAKMLLPIALVAMVIDVLGAMMPRGFTRDIYEQHPGVIPSFSVPMPGIGSLEPISYVGPGDALFIAFFFGIVQRYRLNMSGTFWMMFGLLSAAMLAVNAGVGNIAALLPMGIAVIVANFRYFKFDRSEMFAMIYAGILAVVLAAGFFAFSHKQFFGKKPSPARAQGTLPLQQTAPSAKKN</sequence>
<keyword evidence="4" id="KW-1185">Reference proteome</keyword>
<evidence type="ECO:0000313" key="4">
    <source>
        <dbReference type="Proteomes" id="UP000287394"/>
    </source>
</evidence>
<dbReference type="KEGG" id="ccot:CCAX7_47770"/>
<proteinExistence type="predicted"/>
<dbReference type="Proteomes" id="UP000287394">
    <property type="component" value="Chromosome"/>
</dbReference>
<evidence type="ECO:0000256" key="2">
    <source>
        <dbReference type="SAM" id="Phobius"/>
    </source>
</evidence>
<feature type="transmembrane region" description="Helical" evidence="2">
    <location>
        <begin position="53"/>
        <end position="72"/>
    </location>
</feature>
<gene>
    <name evidence="3" type="ORF">CCAX7_47770</name>
</gene>
<keyword evidence="2" id="KW-0472">Membrane</keyword>
<name>A0A402CQJ7_9BACT</name>
<protein>
    <submittedName>
        <fullName evidence="3">Uncharacterized protein</fullName>
    </submittedName>
</protein>
<feature type="region of interest" description="Disordered" evidence="1">
    <location>
        <begin position="297"/>
        <end position="317"/>
    </location>
</feature>
<dbReference type="EMBL" id="AP025739">
    <property type="protein sequence ID" value="BDI32726.1"/>
    <property type="molecule type" value="Genomic_DNA"/>
</dbReference>
<feature type="transmembrane region" description="Helical" evidence="2">
    <location>
        <begin position="116"/>
        <end position="135"/>
    </location>
</feature>
<dbReference type="AlphaFoldDB" id="A0A402CQJ7"/>
<feature type="transmembrane region" description="Helical" evidence="2">
    <location>
        <begin position="221"/>
        <end position="254"/>
    </location>
</feature>
<organism evidence="3 4">
    <name type="scientific">Capsulimonas corticalis</name>
    <dbReference type="NCBI Taxonomy" id="2219043"/>
    <lineage>
        <taxon>Bacteria</taxon>
        <taxon>Bacillati</taxon>
        <taxon>Armatimonadota</taxon>
        <taxon>Armatimonadia</taxon>
        <taxon>Capsulimonadales</taxon>
        <taxon>Capsulimonadaceae</taxon>
        <taxon>Capsulimonas</taxon>
    </lineage>
</organism>
<feature type="transmembrane region" description="Helical" evidence="2">
    <location>
        <begin position="142"/>
        <end position="159"/>
    </location>
</feature>